<evidence type="ECO:0000313" key="2">
    <source>
        <dbReference type="EMBL" id="GAA0539247.1"/>
    </source>
</evidence>
<feature type="region of interest" description="Disordered" evidence="1">
    <location>
        <begin position="57"/>
        <end position="95"/>
    </location>
</feature>
<name>A0ABP3NB01_SACER</name>
<organism evidence="2 3">
    <name type="scientific">Saccharopolyspora erythraea</name>
    <name type="common">Streptomyces erythraeus</name>
    <dbReference type="NCBI Taxonomy" id="1836"/>
    <lineage>
        <taxon>Bacteria</taxon>
        <taxon>Bacillati</taxon>
        <taxon>Actinomycetota</taxon>
        <taxon>Actinomycetes</taxon>
        <taxon>Pseudonocardiales</taxon>
        <taxon>Pseudonocardiaceae</taxon>
        <taxon>Saccharopolyspora</taxon>
    </lineage>
</organism>
<evidence type="ECO:0000256" key="1">
    <source>
        <dbReference type="SAM" id="MobiDB-lite"/>
    </source>
</evidence>
<keyword evidence="3" id="KW-1185">Reference proteome</keyword>
<accession>A0ABP3NB01</accession>
<comment type="caution">
    <text evidence="2">The sequence shown here is derived from an EMBL/GenBank/DDBJ whole genome shotgun (WGS) entry which is preliminary data.</text>
</comment>
<gene>
    <name evidence="2" type="ORF">GCM10009533_42990</name>
</gene>
<proteinExistence type="predicted"/>
<sequence length="95" mass="10170">MIKRAQREFGRCLGRDRPVAMCPGGTREVVAKPADGTSAICGRVAENVPNDEVLQIESSRQGSRRMASTVPSGCTDTGPSHKSSQDLLGQAERRS</sequence>
<feature type="compositionally biased region" description="Polar residues" evidence="1">
    <location>
        <begin position="69"/>
        <end position="87"/>
    </location>
</feature>
<protein>
    <submittedName>
        <fullName evidence="2">Uncharacterized protein</fullName>
    </submittedName>
</protein>
<dbReference type="Proteomes" id="UP001500729">
    <property type="component" value="Unassembled WGS sequence"/>
</dbReference>
<reference evidence="3" key="1">
    <citation type="journal article" date="2019" name="Int. J. Syst. Evol. Microbiol.">
        <title>The Global Catalogue of Microorganisms (GCM) 10K type strain sequencing project: providing services to taxonomists for standard genome sequencing and annotation.</title>
        <authorList>
            <consortium name="The Broad Institute Genomics Platform"/>
            <consortium name="The Broad Institute Genome Sequencing Center for Infectious Disease"/>
            <person name="Wu L."/>
            <person name="Ma J."/>
        </authorList>
    </citation>
    <scope>NUCLEOTIDE SEQUENCE [LARGE SCALE GENOMIC DNA]</scope>
    <source>
        <strain evidence="3">JCM 10303</strain>
    </source>
</reference>
<dbReference type="EMBL" id="BAAAGS010000030">
    <property type="protein sequence ID" value="GAA0539247.1"/>
    <property type="molecule type" value="Genomic_DNA"/>
</dbReference>
<evidence type="ECO:0000313" key="3">
    <source>
        <dbReference type="Proteomes" id="UP001500729"/>
    </source>
</evidence>